<name>N9BF06_ACIJO</name>
<dbReference type="HOGENOM" id="CLU_1850818_0_0_6"/>
<feature type="region of interest" description="Disordered" evidence="1">
    <location>
        <begin position="1"/>
        <end position="34"/>
    </location>
</feature>
<keyword evidence="2" id="KW-0812">Transmembrane</keyword>
<dbReference type="EMBL" id="APPZ01000007">
    <property type="protein sequence ID" value="ENV72217.1"/>
    <property type="molecule type" value="Genomic_DNA"/>
</dbReference>
<organism evidence="3 4">
    <name type="scientific">Acinetobacter johnsonii ANC 3681</name>
    <dbReference type="NCBI Taxonomy" id="1217662"/>
    <lineage>
        <taxon>Bacteria</taxon>
        <taxon>Pseudomonadati</taxon>
        <taxon>Pseudomonadota</taxon>
        <taxon>Gammaproteobacteria</taxon>
        <taxon>Moraxellales</taxon>
        <taxon>Moraxellaceae</taxon>
        <taxon>Acinetobacter</taxon>
    </lineage>
</organism>
<protein>
    <submittedName>
        <fullName evidence="3">Uncharacterized protein</fullName>
    </submittedName>
</protein>
<feature type="transmembrane region" description="Helical" evidence="2">
    <location>
        <begin position="47"/>
        <end position="67"/>
    </location>
</feature>
<evidence type="ECO:0000313" key="4">
    <source>
        <dbReference type="Proteomes" id="UP000018444"/>
    </source>
</evidence>
<dbReference type="AlphaFoldDB" id="N9BF06"/>
<evidence type="ECO:0000256" key="1">
    <source>
        <dbReference type="SAM" id="MobiDB-lite"/>
    </source>
</evidence>
<feature type="compositionally biased region" description="Polar residues" evidence="1">
    <location>
        <begin position="15"/>
        <end position="24"/>
    </location>
</feature>
<sequence>MANRCAHRKTPNKMFEQTRQTQFRPSEHPEKTSNNKKLLHIIQKNGFRLLLSVAVKMVGAYMACLIFKKVKKRKSHSSNHVMTNFFTHLSNYSSQSIKPWASARKYCHDDAKCHALQPKHETQALAYKLHRIIFMLSC</sequence>
<keyword evidence="2" id="KW-1133">Transmembrane helix</keyword>
<reference evidence="3 4" key="1">
    <citation type="submission" date="2013-02" db="EMBL/GenBank/DDBJ databases">
        <title>The Genome Sequence of Acinetobacter johnsonii ANC 3681.</title>
        <authorList>
            <consortium name="The Broad Institute Genome Sequencing Platform"/>
            <consortium name="The Broad Institute Genome Sequencing Center for Infectious Disease"/>
            <person name="Cerqueira G."/>
            <person name="Feldgarden M."/>
            <person name="Courvalin P."/>
            <person name="Perichon B."/>
            <person name="Grillot-Courvalin C."/>
            <person name="Clermont D."/>
            <person name="Rocha E."/>
            <person name="Yoon E.-J."/>
            <person name="Nemec A."/>
            <person name="Walker B."/>
            <person name="Young S.K."/>
            <person name="Zeng Q."/>
            <person name="Gargeya S."/>
            <person name="Fitzgerald M."/>
            <person name="Haas B."/>
            <person name="Abouelleil A."/>
            <person name="Alvarado L."/>
            <person name="Arachchi H.M."/>
            <person name="Berlin A.M."/>
            <person name="Chapman S.B."/>
            <person name="Dewar J."/>
            <person name="Goldberg J."/>
            <person name="Griggs A."/>
            <person name="Gujja S."/>
            <person name="Hansen M."/>
            <person name="Howarth C."/>
            <person name="Imamovic A."/>
            <person name="Larimer J."/>
            <person name="McCowan C."/>
            <person name="Murphy C."/>
            <person name="Neiman D."/>
            <person name="Pearson M."/>
            <person name="Priest M."/>
            <person name="Roberts A."/>
            <person name="Saif S."/>
            <person name="Shea T."/>
            <person name="Sisk P."/>
            <person name="Sykes S."/>
            <person name="Wortman J."/>
            <person name="Nusbaum C."/>
            <person name="Birren B."/>
        </authorList>
    </citation>
    <scope>NUCLEOTIDE SEQUENCE [LARGE SCALE GENOMIC DNA]</scope>
    <source>
        <strain evidence="3 4">ANC 3681</strain>
    </source>
</reference>
<accession>N9BF06</accession>
<evidence type="ECO:0000256" key="2">
    <source>
        <dbReference type="SAM" id="Phobius"/>
    </source>
</evidence>
<proteinExistence type="predicted"/>
<dbReference type="Proteomes" id="UP000018444">
    <property type="component" value="Unassembled WGS sequence"/>
</dbReference>
<evidence type="ECO:0000313" key="3">
    <source>
        <dbReference type="EMBL" id="ENV72217.1"/>
    </source>
</evidence>
<comment type="caution">
    <text evidence="3">The sequence shown here is derived from an EMBL/GenBank/DDBJ whole genome shotgun (WGS) entry which is preliminary data.</text>
</comment>
<feature type="compositionally biased region" description="Basic residues" evidence="1">
    <location>
        <begin position="1"/>
        <end position="11"/>
    </location>
</feature>
<keyword evidence="2" id="KW-0472">Membrane</keyword>
<gene>
    <name evidence="3" type="ORF">F946_01681</name>
</gene>